<dbReference type="GO" id="GO:0042602">
    <property type="term" value="F:riboflavin reductase (NADPH) activity"/>
    <property type="evidence" value="ECO:0007669"/>
    <property type="project" value="TreeGrafter"/>
</dbReference>
<gene>
    <name evidence="3" type="ORF">B0T25DRAFT_618525</name>
</gene>
<evidence type="ECO:0000313" key="3">
    <source>
        <dbReference type="EMBL" id="KAK3339873.1"/>
    </source>
</evidence>
<dbReference type="PANTHER" id="PTHR43355:SF2">
    <property type="entry name" value="FLAVIN REDUCTASE (NADPH)"/>
    <property type="match status" value="1"/>
</dbReference>
<feature type="domain" description="NAD(P)-binding" evidence="2">
    <location>
        <begin position="12"/>
        <end position="228"/>
    </location>
</feature>
<name>A0AAJ0M7U3_9PEZI</name>
<evidence type="ECO:0000259" key="2">
    <source>
        <dbReference type="Pfam" id="PF13460"/>
    </source>
</evidence>
<dbReference type="SUPFAM" id="SSF51735">
    <property type="entry name" value="NAD(P)-binding Rossmann-fold domains"/>
    <property type="match status" value="1"/>
</dbReference>
<dbReference type="EMBL" id="JAUIQD010000009">
    <property type="protein sequence ID" value="KAK3339873.1"/>
    <property type="molecule type" value="Genomic_DNA"/>
</dbReference>
<sequence>MTQNTKIILFLGATGGCGLSVLRRSLAAGHTCIALCRTPSTLLTKLDTPNPPPNLVLHTGNAHDPSAVFLALTAPVDTILTSIGGVFTFTGLTIDDPHVCETGMATLLAAIRRRRAEVGPAWRPRLLVISSTGHTGVGPRDTPLLMVPLYRGLLAVPRRDKKAMEDLLVGEGAEEGWTVVRPSLLTDGGSGRVVRVGVEDPGGRRVERSEVGYTISREDVGKWVFEELIEEREPGRWLRKAVGLTY</sequence>
<comment type="caution">
    <text evidence="3">The sequence shown here is derived from an EMBL/GenBank/DDBJ whole genome shotgun (WGS) entry which is preliminary data.</text>
</comment>
<comment type="similarity">
    <text evidence="1">Belongs to the avfA family.</text>
</comment>
<proteinExistence type="inferred from homology"/>
<keyword evidence="4" id="KW-1185">Reference proteome</keyword>
<dbReference type="InterPro" id="IPR016040">
    <property type="entry name" value="NAD(P)-bd_dom"/>
</dbReference>
<dbReference type="Gene3D" id="3.40.50.720">
    <property type="entry name" value="NAD(P)-binding Rossmann-like Domain"/>
    <property type="match status" value="1"/>
</dbReference>
<dbReference type="PROSITE" id="PS51257">
    <property type="entry name" value="PROKAR_LIPOPROTEIN"/>
    <property type="match status" value="1"/>
</dbReference>
<evidence type="ECO:0000313" key="4">
    <source>
        <dbReference type="Proteomes" id="UP001275084"/>
    </source>
</evidence>
<dbReference type="PANTHER" id="PTHR43355">
    <property type="entry name" value="FLAVIN REDUCTASE (NADPH)"/>
    <property type="match status" value="1"/>
</dbReference>
<reference evidence="3" key="1">
    <citation type="journal article" date="2023" name="Mol. Phylogenet. Evol.">
        <title>Genome-scale phylogeny and comparative genomics of the fungal order Sordariales.</title>
        <authorList>
            <person name="Hensen N."/>
            <person name="Bonometti L."/>
            <person name="Westerberg I."/>
            <person name="Brannstrom I.O."/>
            <person name="Guillou S."/>
            <person name="Cros-Aarteil S."/>
            <person name="Calhoun S."/>
            <person name="Haridas S."/>
            <person name="Kuo A."/>
            <person name="Mondo S."/>
            <person name="Pangilinan J."/>
            <person name="Riley R."/>
            <person name="LaButti K."/>
            <person name="Andreopoulos B."/>
            <person name="Lipzen A."/>
            <person name="Chen C."/>
            <person name="Yan M."/>
            <person name="Daum C."/>
            <person name="Ng V."/>
            <person name="Clum A."/>
            <person name="Steindorff A."/>
            <person name="Ohm R.A."/>
            <person name="Martin F."/>
            <person name="Silar P."/>
            <person name="Natvig D.O."/>
            <person name="Lalanne C."/>
            <person name="Gautier V."/>
            <person name="Ament-Velasquez S.L."/>
            <person name="Kruys A."/>
            <person name="Hutchinson M.I."/>
            <person name="Powell A.J."/>
            <person name="Barry K."/>
            <person name="Miller A.N."/>
            <person name="Grigoriev I.V."/>
            <person name="Debuchy R."/>
            <person name="Gladieux P."/>
            <person name="Hiltunen Thoren M."/>
            <person name="Johannesson H."/>
        </authorList>
    </citation>
    <scope>NUCLEOTIDE SEQUENCE</scope>
    <source>
        <strain evidence="3">CBS 955.72</strain>
    </source>
</reference>
<dbReference type="GO" id="GO:0004074">
    <property type="term" value="F:biliverdin reductase [NAD(P)H] activity"/>
    <property type="evidence" value="ECO:0007669"/>
    <property type="project" value="TreeGrafter"/>
</dbReference>
<dbReference type="InterPro" id="IPR051606">
    <property type="entry name" value="Polyketide_Oxido-like"/>
</dbReference>
<dbReference type="Pfam" id="PF13460">
    <property type="entry name" value="NAD_binding_10"/>
    <property type="match status" value="1"/>
</dbReference>
<dbReference type="AlphaFoldDB" id="A0AAJ0M7U3"/>
<reference evidence="3" key="2">
    <citation type="submission" date="2023-06" db="EMBL/GenBank/DDBJ databases">
        <authorList>
            <consortium name="Lawrence Berkeley National Laboratory"/>
            <person name="Haridas S."/>
            <person name="Hensen N."/>
            <person name="Bonometti L."/>
            <person name="Westerberg I."/>
            <person name="Brannstrom I.O."/>
            <person name="Guillou S."/>
            <person name="Cros-Aarteil S."/>
            <person name="Calhoun S."/>
            <person name="Kuo A."/>
            <person name="Mondo S."/>
            <person name="Pangilinan J."/>
            <person name="Riley R."/>
            <person name="Labutti K."/>
            <person name="Andreopoulos B."/>
            <person name="Lipzen A."/>
            <person name="Chen C."/>
            <person name="Yanf M."/>
            <person name="Daum C."/>
            <person name="Ng V."/>
            <person name="Clum A."/>
            <person name="Steindorff A."/>
            <person name="Ohm R."/>
            <person name="Martin F."/>
            <person name="Silar P."/>
            <person name="Natvig D."/>
            <person name="Lalanne C."/>
            <person name="Gautier V."/>
            <person name="Ament-Velasquez S.L."/>
            <person name="Kruys A."/>
            <person name="Hutchinson M.I."/>
            <person name="Powell A.J."/>
            <person name="Barry K."/>
            <person name="Miller A.N."/>
            <person name="Grigoriev I.V."/>
            <person name="Debuchy R."/>
            <person name="Gladieux P."/>
            <person name="Thoren M.H."/>
            <person name="Johannesson H."/>
        </authorList>
    </citation>
    <scope>NUCLEOTIDE SEQUENCE</scope>
    <source>
        <strain evidence="3">CBS 955.72</strain>
    </source>
</reference>
<accession>A0AAJ0M7U3</accession>
<dbReference type="InterPro" id="IPR036291">
    <property type="entry name" value="NAD(P)-bd_dom_sf"/>
</dbReference>
<dbReference type="Proteomes" id="UP001275084">
    <property type="component" value="Unassembled WGS sequence"/>
</dbReference>
<protein>
    <recommendedName>
        <fullName evidence="2">NAD(P)-binding domain-containing protein</fullName>
    </recommendedName>
</protein>
<evidence type="ECO:0000256" key="1">
    <source>
        <dbReference type="ARBA" id="ARBA00038376"/>
    </source>
</evidence>
<organism evidence="3 4">
    <name type="scientific">Lasiosphaeria hispida</name>
    <dbReference type="NCBI Taxonomy" id="260671"/>
    <lineage>
        <taxon>Eukaryota</taxon>
        <taxon>Fungi</taxon>
        <taxon>Dikarya</taxon>
        <taxon>Ascomycota</taxon>
        <taxon>Pezizomycotina</taxon>
        <taxon>Sordariomycetes</taxon>
        <taxon>Sordariomycetidae</taxon>
        <taxon>Sordariales</taxon>
        <taxon>Lasiosphaeriaceae</taxon>
        <taxon>Lasiosphaeria</taxon>
    </lineage>
</organism>